<gene>
    <name evidence="1" type="primary">44</name>
    <name evidence="1" type="ORF">SEA_IDYN_44</name>
</gene>
<dbReference type="EMBL" id="MK433272">
    <property type="protein sequence ID" value="QAY17392.1"/>
    <property type="molecule type" value="Genomic_DNA"/>
</dbReference>
<accession>A0A411CU80</accession>
<reference evidence="1 2" key="1">
    <citation type="submission" date="2019-01" db="EMBL/GenBank/DDBJ databases">
        <authorList>
            <person name="Gales J.M."/>
            <person name="Amanuel B.M."/>
            <person name="Anspach C.J."/>
            <person name="Chiquito R.J."/>
            <person name="Hall J.T."/>
            <person name="Hotaki K."/>
            <person name="Lozano B."/>
            <person name="Aloor H.L."/>
            <person name="Leadon S.A."/>
            <person name="Fogarty M.P."/>
            <person name="Washington J.M."/>
            <person name="Garlena R.A."/>
            <person name="Russell D.A."/>
            <person name="Pope W.H."/>
            <person name="Jacobs-Sera D."/>
            <person name="Hatfull G.F."/>
        </authorList>
    </citation>
    <scope>NUCLEOTIDE SEQUENCE [LARGE SCALE GENOMIC DNA]</scope>
</reference>
<dbReference type="KEGG" id="vg:65118972"/>
<sequence length="800" mass="85619">MTDAIELNRRTPEELLRAGEQLALKADIWDPASVSEIVAKIFDLFGLDIPNWQTALANFDALKDAIAGNYVGNDFALNAIQNIIGTIRKLATGLIHPSRLPLIPFSHIGESYPNLLENGGFDGADSLDGEDVWTWDADEGKTSPGSARTYGSGTRKVLLSNLVAATPGQKFQVAGWAKWSGLTGAANALRVSAVAYSGDEILSETPMATRNSPASSSGWTELTGTYEVPEGADGVRVQVEVGASVETGTIWWDDMRLSKYGSLPQRFINGLADALGDLGAGIVAVVNQIGAFFDRITGRVGATISDIQEWVSQLKTILSGGTVGAGLLPTLSEALRTGVHNLQSFVQNIIDTILSALRKVPVIGGLLGDVEQDMGRLASTAEVANSIAVTSRTLAQSTVYNIATNRPLWSGMDPTAEVSFPWGDLSVATGANISTQTLTNTISRIAKVRCQVDQVMNTVAILASRSGSQQLNLNIYKYNEDSAKWVRIYASPSPGFGALIGASLNRVTMKISEDGIAVNAGELYAFEFIASGGNITIASKGFPVAPIPGVVPGALGGARNPTTISNFSEISSTLMESYNDGNTIYLEFGSDLGVLEIPRHYYVSFDNSSWQNWIRNTQHDSQLQITNGRVAYGPAGTIDAGLQVATFGSQTLTDQCAVQADFFGMKASAFSAVVLAQTNETASTLADNCVLALYNYKADIMTGGTVRATMSLTLGDGTYRLRREFIDGVPGSIFHGERWDGVQWVEIVQWHDNTDIVAKGPGRRFGAIGIRRALVNNGPQLDNFQLYDIETVTEEVPEEE</sequence>
<dbReference type="GeneID" id="65118972"/>
<dbReference type="RefSeq" id="YP_010101260.1">
    <property type="nucleotide sequence ID" value="NC_055789.1"/>
</dbReference>
<organism evidence="1 2">
    <name type="scientific">Gordonia phage IDyn</name>
    <dbReference type="NCBI Taxonomy" id="2510506"/>
    <lineage>
        <taxon>Viruses</taxon>
        <taxon>Duplodnaviria</taxon>
        <taxon>Heunggongvirae</taxon>
        <taxon>Uroviricota</taxon>
        <taxon>Caudoviricetes</taxon>
        <taxon>Zierdtviridae</taxon>
        <taxon>Emilbogenvirinae</taxon>
        <taxon>Sukkupivirus</taxon>
        <taxon>Sukkupivirus idyn</taxon>
    </lineage>
</organism>
<evidence type="ECO:0000313" key="1">
    <source>
        <dbReference type="EMBL" id="QAY17392.1"/>
    </source>
</evidence>
<proteinExistence type="predicted"/>
<dbReference type="Proteomes" id="UP000289329">
    <property type="component" value="Segment"/>
</dbReference>
<name>A0A411CU80_9CAUD</name>
<dbReference type="Gene3D" id="2.60.120.260">
    <property type="entry name" value="Galactose-binding domain-like"/>
    <property type="match status" value="1"/>
</dbReference>
<protein>
    <submittedName>
        <fullName evidence="1">Minor tail protein</fullName>
    </submittedName>
</protein>
<keyword evidence="2" id="KW-1185">Reference proteome</keyword>
<evidence type="ECO:0000313" key="2">
    <source>
        <dbReference type="Proteomes" id="UP000289329"/>
    </source>
</evidence>